<organism evidence="2 3">
    <name type="scientific">Heracleum sosnowskyi</name>
    <dbReference type="NCBI Taxonomy" id="360622"/>
    <lineage>
        <taxon>Eukaryota</taxon>
        <taxon>Viridiplantae</taxon>
        <taxon>Streptophyta</taxon>
        <taxon>Embryophyta</taxon>
        <taxon>Tracheophyta</taxon>
        <taxon>Spermatophyta</taxon>
        <taxon>Magnoliopsida</taxon>
        <taxon>eudicotyledons</taxon>
        <taxon>Gunneridae</taxon>
        <taxon>Pentapetalae</taxon>
        <taxon>asterids</taxon>
        <taxon>campanulids</taxon>
        <taxon>Apiales</taxon>
        <taxon>Apiaceae</taxon>
        <taxon>Apioideae</taxon>
        <taxon>apioid superclade</taxon>
        <taxon>Tordylieae</taxon>
        <taxon>Tordyliinae</taxon>
        <taxon>Heracleum</taxon>
    </lineage>
</organism>
<reference evidence="2" key="2">
    <citation type="submission" date="2023-05" db="EMBL/GenBank/DDBJ databases">
        <authorList>
            <person name="Schelkunov M.I."/>
        </authorList>
    </citation>
    <scope>NUCLEOTIDE SEQUENCE</scope>
    <source>
        <strain evidence="2">Hsosn_3</strain>
        <tissue evidence="2">Leaf</tissue>
    </source>
</reference>
<evidence type="ECO:0000313" key="2">
    <source>
        <dbReference type="EMBL" id="KAK1374829.1"/>
    </source>
</evidence>
<reference evidence="2" key="1">
    <citation type="submission" date="2023-02" db="EMBL/GenBank/DDBJ databases">
        <title>Genome of toxic invasive species Heracleum sosnowskyi carries increased number of genes despite the absence of recent whole-genome duplications.</title>
        <authorList>
            <person name="Schelkunov M."/>
            <person name="Shtratnikova V."/>
            <person name="Makarenko M."/>
            <person name="Klepikova A."/>
            <person name="Omelchenko D."/>
            <person name="Novikova G."/>
            <person name="Obukhova E."/>
            <person name="Bogdanov V."/>
            <person name="Penin A."/>
            <person name="Logacheva M."/>
        </authorList>
    </citation>
    <scope>NUCLEOTIDE SEQUENCE</scope>
    <source>
        <strain evidence="2">Hsosn_3</strain>
        <tissue evidence="2">Leaf</tissue>
    </source>
</reference>
<protein>
    <submittedName>
        <fullName evidence="2">Short-chain dehydrogenase TIC 32, chloroplastic-like</fullName>
    </submittedName>
</protein>
<comment type="similarity">
    <text evidence="1">Belongs to the short-chain dehydrogenases/reductases (SDR) family.</text>
</comment>
<dbReference type="CDD" id="cd05327">
    <property type="entry name" value="retinol-DH_like_SDR_c_like"/>
    <property type="match status" value="1"/>
</dbReference>
<gene>
    <name evidence="2" type="ORF">POM88_031022</name>
</gene>
<dbReference type="EMBL" id="JAUIZM010000007">
    <property type="protein sequence ID" value="KAK1374829.1"/>
    <property type="molecule type" value="Genomic_DNA"/>
</dbReference>
<dbReference type="Pfam" id="PF00106">
    <property type="entry name" value="adh_short"/>
    <property type="match status" value="1"/>
</dbReference>
<dbReference type="Proteomes" id="UP001237642">
    <property type="component" value="Unassembled WGS sequence"/>
</dbReference>
<dbReference type="PANTHER" id="PTHR48476:SF3">
    <property type="entry name" value="VERY-LONG-CHAIN 3-OXOACYL-COA REDUCTASE"/>
    <property type="match status" value="1"/>
</dbReference>
<dbReference type="InterPro" id="IPR002347">
    <property type="entry name" value="SDR_fam"/>
</dbReference>
<dbReference type="PRINTS" id="PR00080">
    <property type="entry name" value="SDRFAMILY"/>
</dbReference>
<dbReference type="InterPro" id="IPR036291">
    <property type="entry name" value="NAD(P)-bd_dom_sf"/>
</dbReference>
<dbReference type="PANTHER" id="PTHR48476">
    <property type="entry name" value="SHORT-CHAIN DEHYDROGENASE TIC 32, CHLOROPLASTIC-LIKE"/>
    <property type="match status" value="1"/>
</dbReference>
<evidence type="ECO:0000256" key="1">
    <source>
        <dbReference type="RuleBase" id="RU000363"/>
    </source>
</evidence>
<comment type="caution">
    <text evidence="2">The sequence shown here is derived from an EMBL/GenBank/DDBJ whole genome shotgun (WGS) entry which is preliminary data.</text>
</comment>
<dbReference type="InterPro" id="IPR055280">
    <property type="entry name" value="TIC32"/>
</dbReference>
<accession>A0AAD8HWM1</accession>
<dbReference type="AlphaFoldDB" id="A0AAD8HWM1"/>
<dbReference type="Gene3D" id="3.40.50.720">
    <property type="entry name" value="NAD(P)-binding Rossmann-like Domain"/>
    <property type="match status" value="1"/>
</dbReference>
<proteinExistence type="inferred from homology"/>
<sequence length="324" mass="35092">MWVFGIRGKSGFSSNNTAEDVTKDIDGTGLTAIITGSTNGIGLETARILALRGVHVIMAVRNVKAGEKVKQELLQKMPDAKIDVMALDLNSQASIRKFAEQYISSSLPLNILVNNAGINAPPFALSEDGIEQQFAVNHLGPFLLTNLLWDTLKNTASETGIEGRIVNVGSALHAYGYKEGIRFDKINDEESYNPTDAYGQSKLCTMLHTLELARRLKEEGINVTANSLHPGIVATNIMKNRGAINKFMLVAGKLVFKNVQQGASTTCYVALNPNVKGVSGEYFMGNNVKSLKATNSMAKDPEMALKLWGFSLSLTQAQPKAQTD</sequence>
<keyword evidence="3" id="KW-1185">Reference proteome</keyword>
<evidence type="ECO:0000313" key="3">
    <source>
        <dbReference type="Proteomes" id="UP001237642"/>
    </source>
</evidence>
<dbReference type="SUPFAM" id="SSF51735">
    <property type="entry name" value="NAD(P)-binding Rossmann-fold domains"/>
    <property type="match status" value="1"/>
</dbReference>
<name>A0AAD8HWM1_9APIA</name>
<dbReference type="PRINTS" id="PR00081">
    <property type="entry name" value="GDHRDH"/>
</dbReference>